<protein>
    <recommendedName>
        <fullName evidence="5">DUF2968 domain-containing protein</fullName>
    </recommendedName>
</protein>
<feature type="compositionally biased region" description="Low complexity" evidence="1">
    <location>
        <begin position="54"/>
        <end position="68"/>
    </location>
</feature>
<keyword evidence="2" id="KW-0732">Signal</keyword>
<feature type="region of interest" description="Disordered" evidence="1">
    <location>
        <begin position="41"/>
        <end position="68"/>
    </location>
</feature>
<evidence type="ECO:0000256" key="1">
    <source>
        <dbReference type="SAM" id="MobiDB-lite"/>
    </source>
</evidence>
<sequence>MKREPLRIVGRMSVLAGVLSGLMACASAQVPAQRPAVVQVEKDARDPAAPVTPPAAAAAPLPASASAPAPTSTVAELQQLIQSRQVTELRTTYNGSYGASLLFKSEDLAYYVALFQQKNFWRVVKTPSEAQAESTYRAFAQQSAELASADIRRIKLQAEYAHNERLLAQRSAELNTLQADAALRKSQEAQVAARQEQARQETQALNEQQQDVRQQLRDLQRQIDALQAQQADVGQSAARAKRARGGR</sequence>
<feature type="signal peptide" evidence="2">
    <location>
        <begin position="1"/>
        <end position="28"/>
    </location>
</feature>
<feature type="chain" id="PRO_5012107979" description="DUF2968 domain-containing protein" evidence="2">
    <location>
        <begin position="29"/>
        <end position="247"/>
    </location>
</feature>
<keyword evidence="4" id="KW-1185">Reference proteome</keyword>
<name>A0A261S0N4_9BORD</name>
<evidence type="ECO:0000256" key="2">
    <source>
        <dbReference type="SAM" id="SignalP"/>
    </source>
</evidence>
<organism evidence="3 4">
    <name type="scientific">Bordetella genomosp. 10</name>
    <dbReference type="NCBI Taxonomy" id="1416804"/>
    <lineage>
        <taxon>Bacteria</taxon>
        <taxon>Pseudomonadati</taxon>
        <taxon>Pseudomonadota</taxon>
        <taxon>Betaproteobacteria</taxon>
        <taxon>Burkholderiales</taxon>
        <taxon>Alcaligenaceae</taxon>
        <taxon>Bordetella</taxon>
    </lineage>
</organism>
<evidence type="ECO:0000313" key="4">
    <source>
        <dbReference type="Proteomes" id="UP000216020"/>
    </source>
</evidence>
<dbReference type="RefSeq" id="WP_094854896.1">
    <property type="nucleotide sequence ID" value="NZ_NEVM01000005.1"/>
</dbReference>
<dbReference type="Pfam" id="PF11180">
    <property type="entry name" value="DUF2968"/>
    <property type="match status" value="1"/>
</dbReference>
<dbReference type="PROSITE" id="PS51257">
    <property type="entry name" value="PROKAR_LIPOPROTEIN"/>
    <property type="match status" value="1"/>
</dbReference>
<reference evidence="4" key="1">
    <citation type="submission" date="2017-05" db="EMBL/GenBank/DDBJ databases">
        <title>Complete and WGS of Bordetella genogroups.</title>
        <authorList>
            <person name="Spilker T."/>
            <person name="Lipuma J."/>
        </authorList>
    </citation>
    <scope>NUCLEOTIDE SEQUENCE [LARGE SCALE GENOMIC DNA]</scope>
    <source>
        <strain evidence="4">AU16122</strain>
    </source>
</reference>
<proteinExistence type="predicted"/>
<dbReference type="AlphaFoldDB" id="A0A261S0N4"/>
<gene>
    <name evidence="3" type="ORF">CAL29_20825</name>
</gene>
<dbReference type="OrthoDB" id="5952682at2"/>
<dbReference type="EMBL" id="NEVM01000005">
    <property type="protein sequence ID" value="OZI30472.1"/>
    <property type="molecule type" value="Genomic_DNA"/>
</dbReference>
<dbReference type="Proteomes" id="UP000216020">
    <property type="component" value="Unassembled WGS sequence"/>
</dbReference>
<comment type="caution">
    <text evidence="3">The sequence shown here is derived from an EMBL/GenBank/DDBJ whole genome shotgun (WGS) entry which is preliminary data.</text>
</comment>
<feature type="region of interest" description="Disordered" evidence="1">
    <location>
        <begin position="228"/>
        <end position="247"/>
    </location>
</feature>
<dbReference type="InterPro" id="IPR021350">
    <property type="entry name" value="DUF2968"/>
</dbReference>
<evidence type="ECO:0000313" key="3">
    <source>
        <dbReference type="EMBL" id="OZI30472.1"/>
    </source>
</evidence>
<accession>A0A261S0N4</accession>
<evidence type="ECO:0008006" key="5">
    <source>
        <dbReference type="Google" id="ProtNLM"/>
    </source>
</evidence>